<dbReference type="Pfam" id="PF01593">
    <property type="entry name" value="Amino_oxidase"/>
    <property type="match status" value="1"/>
</dbReference>
<gene>
    <name evidence="2" type="ORF">ACFOW6_12790</name>
</gene>
<reference evidence="3" key="1">
    <citation type="journal article" date="2019" name="Int. J. Syst. Evol. Microbiol.">
        <title>The Global Catalogue of Microorganisms (GCM) 10K type strain sequencing project: providing services to taxonomists for standard genome sequencing and annotation.</title>
        <authorList>
            <consortium name="The Broad Institute Genomics Platform"/>
            <consortium name="The Broad Institute Genome Sequencing Center for Infectious Disease"/>
            <person name="Wu L."/>
            <person name="Ma J."/>
        </authorList>
    </citation>
    <scope>NUCLEOTIDE SEQUENCE [LARGE SCALE GENOMIC DNA]</scope>
    <source>
        <strain evidence="3">CECT 8472</strain>
    </source>
</reference>
<dbReference type="Proteomes" id="UP001595799">
    <property type="component" value="Unassembled WGS sequence"/>
</dbReference>
<dbReference type="RefSeq" id="WP_382422771.1">
    <property type="nucleotide sequence ID" value="NZ_JBHSCW010000007.1"/>
</dbReference>
<dbReference type="Pfam" id="PF13450">
    <property type="entry name" value="NAD_binding_8"/>
    <property type="match status" value="1"/>
</dbReference>
<dbReference type="PANTHER" id="PTHR16128:SF5">
    <property type="entry name" value="FAD_NAD(P)-BINDING OXIDOREDUCTASE FAMILY PROTEIN"/>
    <property type="match status" value="1"/>
</dbReference>
<dbReference type="PROSITE" id="PS51257">
    <property type="entry name" value="PROKAR_LIPOPROTEIN"/>
    <property type="match status" value="1"/>
</dbReference>
<dbReference type="EMBL" id="JBHSCW010000007">
    <property type="protein sequence ID" value="MFC4352419.1"/>
    <property type="molecule type" value="Genomic_DNA"/>
</dbReference>
<dbReference type="Gene3D" id="3.90.660.10">
    <property type="match status" value="1"/>
</dbReference>
<comment type="caution">
    <text evidence="2">The sequence shown here is derived from an EMBL/GenBank/DDBJ whole genome shotgun (WGS) entry which is preliminary data.</text>
</comment>
<dbReference type="InterPro" id="IPR036188">
    <property type="entry name" value="FAD/NAD-bd_sf"/>
</dbReference>
<protein>
    <submittedName>
        <fullName evidence="2">NAD(P)/FAD-dependent oxidoreductase</fullName>
    </submittedName>
</protein>
<dbReference type="PANTHER" id="PTHR16128">
    <property type="entry name" value="FAD/NAD(P)-BINDING OXIDOREDUCTASE FAMILY PROTEIN"/>
    <property type="match status" value="1"/>
</dbReference>
<organism evidence="2 3">
    <name type="scientific">Fodinicurvata halophila</name>
    <dbReference type="NCBI Taxonomy" id="1419723"/>
    <lineage>
        <taxon>Bacteria</taxon>
        <taxon>Pseudomonadati</taxon>
        <taxon>Pseudomonadota</taxon>
        <taxon>Alphaproteobacteria</taxon>
        <taxon>Rhodospirillales</taxon>
        <taxon>Rhodovibrionaceae</taxon>
        <taxon>Fodinicurvata</taxon>
    </lineage>
</organism>
<name>A0ABV8UN07_9PROT</name>
<proteinExistence type="predicted"/>
<dbReference type="InterPro" id="IPR002937">
    <property type="entry name" value="Amino_oxidase"/>
</dbReference>
<dbReference type="Gene3D" id="3.50.50.60">
    <property type="entry name" value="FAD/NAD(P)-binding domain"/>
    <property type="match status" value="1"/>
</dbReference>
<evidence type="ECO:0000313" key="3">
    <source>
        <dbReference type="Proteomes" id="UP001595799"/>
    </source>
</evidence>
<sequence length="324" mass="35286">MNSNSGRQLRLAVIGAGIAGLACAREVQQAGGSVVVFEKSRGSGGRLATRYRGDLRFDHGAQYVTARSPGFREVIETAQAAQAAAVWQPRGIELTETWYVGRPGMTDLVTPLAEGVSLHLESQVQSIRTRDGLWCLQDTENRELGRFHQVVAAMPARQARELLLPHSRLFDAAADCTLAPCMTAMVAFDQAILPGQDLLREREAPVSWAARNSSKPDRPEAPDSWVLQAHPQWSAGFLEASPEARGEALLTEWQNQLGRSSLPRPCHLESHSWLYARVDTPLAAPFLLDADKGLAACGDWCLGARVEAAWDSGRQLGHMLAAFA</sequence>
<evidence type="ECO:0000313" key="2">
    <source>
        <dbReference type="EMBL" id="MFC4352419.1"/>
    </source>
</evidence>
<dbReference type="SUPFAM" id="SSF51905">
    <property type="entry name" value="FAD/NAD(P)-binding domain"/>
    <property type="match status" value="1"/>
</dbReference>
<evidence type="ECO:0000259" key="1">
    <source>
        <dbReference type="Pfam" id="PF01593"/>
    </source>
</evidence>
<accession>A0ABV8UN07</accession>
<keyword evidence="3" id="KW-1185">Reference proteome</keyword>
<dbReference type="PRINTS" id="PR00419">
    <property type="entry name" value="ADXRDTASE"/>
</dbReference>
<feature type="domain" description="Amine oxidase" evidence="1">
    <location>
        <begin position="99"/>
        <end position="314"/>
    </location>
</feature>